<dbReference type="InterPro" id="IPR011009">
    <property type="entry name" value="Kinase-like_dom_sf"/>
</dbReference>
<dbReference type="GO" id="GO:0004674">
    <property type="term" value="F:protein serine/threonine kinase activity"/>
    <property type="evidence" value="ECO:0007669"/>
    <property type="project" value="UniProtKB-KW"/>
</dbReference>
<feature type="domain" description="Protein kinase" evidence="9">
    <location>
        <begin position="1"/>
        <end position="74"/>
    </location>
</feature>
<accession>A0A9N9F5E6</accession>
<keyword evidence="3 7" id="KW-0547">Nucleotide-binding</keyword>
<dbReference type="GO" id="GO:0005524">
    <property type="term" value="F:ATP binding"/>
    <property type="evidence" value="ECO:0007669"/>
    <property type="project" value="UniProtKB-KW"/>
</dbReference>
<feature type="binding site" evidence="7">
    <location>
        <position position="28"/>
    </location>
    <ligand>
        <name>ATP</name>
        <dbReference type="ChEBI" id="CHEBI:30616"/>
    </ligand>
</feature>
<comment type="caution">
    <text evidence="10">The sequence shown here is derived from an EMBL/GenBank/DDBJ whole genome shotgun (WGS) entry which is preliminary data.</text>
</comment>
<dbReference type="OrthoDB" id="412517at2759"/>
<evidence type="ECO:0000256" key="1">
    <source>
        <dbReference type="ARBA" id="ARBA00022527"/>
    </source>
</evidence>
<dbReference type="Gene3D" id="1.10.510.10">
    <property type="entry name" value="Transferase(Phosphotransferase) domain 1"/>
    <property type="match status" value="1"/>
</dbReference>
<evidence type="ECO:0000256" key="3">
    <source>
        <dbReference type="ARBA" id="ARBA00022741"/>
    </source>
</evidence>
<dbReference type="PROSITE" id="PS50011">
    <property type="entry name" value="PROTEIN_KINASE_DOM"/>
    <property type="match status" value="1"/>
</dbReference>
<keyword evidence="2" id="KW-0808">Transferase</keyword>
<proteinExistence type="predicted"/>
<evidence type="ECO:0000256" key="6">
    <source>
        <dbReference type="PIRSR" id="PIRSR630616-1"/>
    </source>
</evidence>
<reference evidence="10" key="1">
    <citation type="submission" date="2021-06" db="EMBL/GenBank/DDBJ databases">
        <authorList>
            <person name="Kallberg Y."/>
            <person name="Tangrot J."/>
            <person name="Rosling A."/>
        </authorList>
    </citation>
    <scope>NUCLEOTIDE SEQUENCE</scope>
    <source>
        <strain evidence="10">MA453B</strain>
    </source>
</reference>
<gene>
    <name evidence="10" type="ORF">DERYTH_LOCUS3385</name>
</gene>
<dbReference type="SUPFAM" id="SSF56112">
    <property type="entry name" value="Protein kinase-like (PK-like)"/>
    <property type="match status" value="1"/>
</dbReference>
<evidence type="ECO:0000256" key="7">
    <source>
        <dbReference type="PIRSR" id="PIRSR630616-2"/>
    </source>
</evidence>
<keyword evidence="11" id="KW-1185">Reference proteome</keyword>
<keyword evidence="1" id="KW-0723">Serine/threonine-protein kinase</keyword>
<dbReference type="PANTHER" id="PTHR24350">
    <property type="entry name" value="SERINE/THREONINE-PROTEIN KINASE IAL-RELATED"/>
    <property type="match status" value="1"/>
</dbReference>
<feature type="cross-link" description="Glycyl lysine isopeptide (Lys-Gly) (interchain with G-Cter in SUMO2)" evidence="8">
    <location>
        <position position="12"/>
    </location>
</feature>
<evidence type="ECO:0000256" key="2">
    <source>
        <dbReference type="ARBA" id="ARBA00022679"/>
    </source>
</evidence>
<keyword evidence="4" id="KW-0418">Kinase</keyword>
<dbReference type="InterPro" id="IPR000719">
    <property type="entry name" value="Prot_kinase_dom"/>
</dbReference>
<evidence type="ECO:0000256" key="4">
    <source>
        <dbReference type="ARBA" id="ARBA00022777"/>
    </source>
</evidence>
<evidence type="ECO:0000256" key="8">
    <source>
        <dbReference type="PIRSR" id="PIRSR630616-3"/>
    </source>
</evidence>
<feature type="active site" description="Proton acceptor" evidence="6">
    <location>
        <position position="10"/>
    </location>
</feature>
<name>A0A9N9F5E6_9GLOM</name>
<evidence type="ECO:0000256" key="5">
    <source>
        <dbReference type="ARBA" id="ARBA00022840"/>
    </source>
</evidence>
<evidence type="ECO:0000259" key="9">
    <source>
        <dbReference type="PROSITE" id="PS50011"/>
    </source>
</evidence>
<feature type="binding site" evidence="7">
    <location>
        <begin position="14"/>
        <end position="15"/>
    </location>
    <ligand>
        <name>ATP</name>
        <dbReference type="ChEBI" id="CHEBI:30616"/>
    </ligand>
</feature>
<keyword evidence="5 7" id="KW-0067">ATP-binding</keyword>
<organism evidence="10 11">
    <name type="scientific">Dentiscutata erythropus</name>
    <dbReference type="NCBI Taxonomy" id="1348616"/>
    <lineage>
        <taxon>Eukaryota</taxon>
        <taxon>Fungi</taxon>
        <taxon>Fungi incertae sedis</taxon>
        <taxon>Mucoromycota</taxon>
        <taxon>Glomeromycotina</taxon>
        <taxon>Glomeromycetes</taxon>
        <taxon>Diversisporales</taxon>
        <taxon>Gigasporaceae</taxon>
        <taxon>Dentiscutata</taxon>
    </lineage>
</organism>
<dbReference type="Proteomes" id="UP000789405">
    <property type="component" value="Unassembled WGS sequence"/>
</dbReference>
<sequence length="74" mass="8377">MAGALSYIRDIKPENLLIDLNDKIKIADFGWSVHTIQSWKTFCGTLDYLPPKMVEGTALFEETGHTAKYEDLQS</sequence>
<dbReference type="AlphaFoldDB" id="A0A9N9F5E6"/>
<dbReference type="Pfam" id="PF00069">
    <property type="entry name" value="Pkinase"/>
    <property type="match status" value="1"/>
</dbReference>
<evidence type="ECO:0000313" key="11">
    <source>
        <dbReference type="Proteomes" id="UP000789405"/>
    </source>
</evidence>
<dbReference type="EMBL" id="CAJVPY010001187">
    <property type="protein sequence ID" value="CAG8511012.1"/>
    <property type="molecule type" value="Genomic_DNA"/>
</dbReference>
<dbReference type="InterPro" id="IPR030616">
    <property type="entry name" value="Aur-like"/>
</dbReference>
<protein>
    <submittedName>
        <fullName evidence="10">16336_t:CDS:1</fullName>
    </submittedName>
</protein>
<evidence type="ECO:0000313" key="10">
    <source>
        <dbReference type="EMBL" id="CAG8511012.1"/>
    </source>
</evidence>